<dbReference type="AlphaFoldDB" id="A0A4U1BML3"/>
<keyword evidence="1" id="KW-0560">Oxidoreductase</keyword>
<dbReference type="PANTHER" id="PTHR43333">
    <property type="entry name" value="2-HACID_DH_C DOMAIN-CONTAINING PROTEIN"/>
    <property type="match status" value="1"/>
</dbReference>
<dbReference type="EMBL" id="SWCI01000001">
    <property type="protein sequence ID" value="TKB51368.1"/>
    <property type="molecule type" value="Genomic_DNA"/>
</dbReference>
<dbReference type="Proteomes" id="UP000305674">
    <property type="component" value="Unassembled WGS sequence"/>
</dbReference>
<accession>A0A4U1BML3</accession>
<dbReference type="Gene3D" id="3.40.50.720">
    <property type="entry name" value="NAD(P)-binding Rossmann-like Domain"/>
    <property type="match status" value="2"/>
</dbReference>
<gene>
    <name evidence="4" type="ORF">FCL40_02080</name>
</gene>
<evidence type="ECO:0000259" key="3">
    <source>
        <dbReference type="Pfam" id="PF02826"/>
    </source>
</evidence>
<feature type="domain" description="D-isomer specific 2-hydroxyacid dehydrogenase NAD-binding" evidence="3">
    <location>
        <begin position="95"/>
        <end position="268"/>
    </location>
</feature>
<dbReference type="CDD" id="cd05300">
    <property type="entry name" value="2-Hacid_dh_1"/>
    <property type="match status" value="1"/>
</dbReference>
<comment type="caution">
    <text evidence="4">The sequence shown here is derived from an EMBL/GenBank/DDBJ whole genome shotgun (WGS) entry which is preliminary data.</text>
</comment>
<dbReference type="PANTHER" id="PTHR43333:SF1">
    <property type="entry name" value="D-ISOMER SPECIFIC 2-HYDROXYACID DEHYDROGENASE NAD-BINDING DOMAIN-CONTAINING PROTEIN"/>
    <property type="match status" value="1"/>
</dbReference>
<dbReference type="RefSeq" id="WP_136850860.1">
    <property type="nucleotide sequence ID" value="NZ_SWCI01000001.1"/>
</dbReference>
<name>A0A4U1BML3_9GAMM</name>
<dbReference type="InterPro" id="IPR036291">
    <property type="entry name" value="NAD(P)-bd_dom_sf"/>
</dbReference>
<organism evidence="4 5">
    <name type="scientific">Ferrimonas sediminicola</name>
    <dbReference type="NCBI Taxonomy" id="2569538"/>
    <lineage>
        <taxon>Bacteria</taxon>
        <taxon>Pseudomonadati</taxon>
        <taxon>Pseudomonadota</taxon>
        <taxon>Gammaproteobacteria</taxon>
        <taxon>Alteromonadales</taxon>
        <taxon>Ferrimonadaceae</taxon>
        <taxon>Ferrimonas</taxon>
    </lineage>
</organism>
<keyword evidence="5" id="KW-1185">Reference proteome</keyword>
<evidence type="ECO:0000313" key="5">
    <source>
        <dbReference type="Proteomes" id="UP000305674"/>
    </source>
</evidence>
<dbReference type="OrthoDB" id="9787219at2"/>
<dbReference type="SUPFAM" id="SSF51735">
    <property type="entry name" value="NAD(P)-binding Rossmann-fold domains"/>
    <property type="match status" value="1"/>
</dbReference>
<dbReference type="InterPro" id="IPR029753">
    <property type="entry name" value="D-isomer_DH_CS"/>
</dbReference>
<evidence type="ECO:0000256" key="2">
    <source>
        <dbReference type="ARBA" id="ARBA00023027"/>
    </source>
</evidence>
<dbReference type="GO" id="GO:0016616">
    <property type="term" value="F:oxidoreductase activity, acting on the CH-OH group of donors, NAD or NADP as acceptor"/>
    <property type="evidence" value="ECO:0007669"/>
    <property type="project" value="UniProtKB-ARBA"/>
</dbReference>
<reference evidence="4 5" key="1">
    <citation type="submission" date="2019-04" db="EMBL/GenBank/DDBJ databases">
        <authorList>
            <person name="Hwang J.C."/>
        </authorList>
    </citation>
    <scope>NUCLEOTIDE SEQUENCE [LARGE SCALE GENOMIC DNA]</scope>
    <source>
        <strain evidence="4 5">IMCC35001</strain>
    </source>
</reference>
<sequence>MTTLTLLTSNNLAYRALMVTTRPEGLTLVEDPAEAEIWLADPALAVDALRHCPPPSWLASTFAGVNPLLAPDLPRDYTLTHIKGIFGPLMAEYVMAHLLSLFRDLPRLRRQQQQKIWQPFDYDSVKGKTVLVLGTGDIGQEVARVAAAFGMTVIGVSRSGAKVHHFERVHPVAQLQRALDQAQVVVGVLPDTPATRGLLDAAALAALPEGAVLINIGRGSLVEEAALLDALESGPLSHAVLDVFPGEPLPAEHPYWHHHAITLTPHVAAKSFPEQIWQQFTANLERYQRGERLIHLFDWPRGY</sequence>
<dbReference type="PROSITE" id="PS00671">
    <property type="entry name" value="D_2_HYDROXYACID_DH_3"/>
    <property type="match status" value="1"/>
</dbReference>
<dbReference type="Pfam" id="PF02826">
    <property type="entry name" value="2-Hacid_dh_C"/>
    <property type="match status" value="1"/>
</dbReference>
<proteinExistence type="predicted"/>
<dbReference type="FunFam" id="3.40.50.720:FF:000363">
    <property type="entry name" value="D-isomer specific 2-hydroxyacid dehydrogenase"/>
    <property type="match status" value="1"/>
</dbReference>
<keyword evidence="2" id="KW-0520">NAD</keyword>
<evidence type="ECO:0000313" key="4">
    <source>
        <dbReference type="EMBL" id="TKB51368.1"/>
    </source>
</evidence>
<dbReference type="InterPro" id="IPR006140">
    <property type="entry name" value="D-isomer_DH_NAD-bd"/>
</dbReference>
<evidence type="ECO:0000256" key="1">
    <source>
        <dbReference type="ARBA" id="ARBA00023002"/>
    </source>
</evidence>
<dbReference type="GO" id="GO:0051287">
    <property type="term" value="F:NAD binding"/>
    <property type="evidence" value="ECO:0007669"/>
    <property type="project" value="InterPro"/>
</dbReference>
<protein>
    <submittedName>
        <fullName evidence="4">D-2-hydroxyacid dehydrogenase</fullName>
    </submittedName>
</protein>